<comment type="caution">
    <text evidence="2">The sequence shown here is derived from an EMBL/GenBank/DDBJ whole genome shotgun (WGS) entry which is preliminary data.</text>
</comment>
<dbReference type="Proteomes" id="UP000597038">
    <property type="component" value="Unassembled WGS sequence"/>
</dbReference>
<feature type="non-terminal residue" evidence="2">
    <location>
        <position position="76"/>
    </location>
</feature>
<evidence type="ECO:0000313" key="3">
    <source>
        <dbReference type="Proteomes" id="UP000597038"/>
    </source>
</evidence>
<sequence length="76" mass="8067">QPNEETPLTDTSQGNDTLATAVPNDSSDVKNSSSTDVSNNLSESDTTNEDDTPTNSNDTGISVNQRQDEIAHPNMS</sequence>
<reference evidence="2 3" key="1">
    <citation type="submission" date="2020-12" db="EMBL/GenBank/DDBJ databases">
        <title>Genomic analysis of Staphylococcus felis from a cat with skin infection.</title>
        <authorList>
            <person name="Aslantas O."/>
            <person name="Keskin O."/>
            <person name="Buyukaltay K."/>
            <person name="Gullu Yucetepe A."/>
        </authorList>
    </citation>
    <scope>NUCLEOTIDE SEQUENCE [LARGE SCALE GENOMIC DNA]</scope>
    <source>
        <strain evidence="2 3">HARRANVET</strain>
    </source>
</reference>
<dbReference type="EMBL" id="JAEDAQ010000305">
    <property type="protein sequence ID" value="MBH9582261.1"/>
    <property type="molecule type" value="Genomic_DNA"/>
</dbReference>
<evidence type="ECO:0000313" key="2">
    <source>
        <dbReference type="EMBL" id="MBH9582261.1"/>
    </source>
</evidence>
<evidence type="ECO:0000256" key="1">
    <source>
        <dbReference type="SAM" id="MobiDB-lite"/>
    </source>
</evidence>
<keyword evidence="3" id="KW-1185">Reference proteome</keyword>
<dbReference type="RefSeq" id="WP_232332154.1">
    <property type="nucleotide sequence ID" value="NZ_JAEDAQ010000305.1"/>
</dbReference>
<gene>
    <name evidence="2" type="ORF">I9026_13200</name>
</gene>
<organism evidence="2 3">
    <name type="scientific">Staphylococcus felis</name>
    <dbReference type="NCBI Taxonomy" id="46127"/>
    <lineage>
        <taxon>Bacteria</taxon>
        <taxon>Bacillati</taxon>
        <taxon>Bacillota</taxon>
        <taxon>Bacilli</taxon>
        <taxon>Bacillales</taxon>
        <taxon>Staphylococcaceae</taxon>
        <taxon>Staphylococcus</taxon>
    </lineage>
</organism>
<feature type="region of interest" description="Disordered" evidence="1">
    <location>
        <begin position="1"/>
        <end position="76"/>
    </location>
</feature>
<feature type="compositionally biased region" description="Basic and acidic residues" evidence="1">
    <location>
        <begin position="66"/>
        <end position="76"/>
    </location>
</feature>
<accession>A0ABS0QTC4</accession>
<proteinExistence type="predicted"/>
<feature type="compositionally biased region" description="Polar residues" evidence="1">
    <location>
        <begin position="53"/>
        <end position="65"/>
    </location>
</feature>
<protein>
    <submittedName>
        <fullName evidence="2">Uncharacterized protein</fullName>
    </submittedName>
</protein>
<feature type="compositionally biased region" description="Polar residues" evidence="1">
    <location>
        <begin position="1"/>
        <end position="45"/>
    </location>
</feature>
<feature type="non-terminal residue" evidence="2">
    <location>
        <position position="1"/>
    </location>
</feature>
<name>A0ABS0QTC4_9STAP</name>